<evidence type="ECO:0000313" key="3">
    <source>
        <dbReference type="EMBL" id="KAF7146095.1"/>
    </source>
</evidence>
<dbReference type="OrthoDB" id="1575440at2759"/>
<evidence type="ECO:0000313" key="4">
    <source>
        <dbReference type="Proteomes" id="UP000626092"/>
    </source>
</evidence>
<dbReference type="PANTHER" id="PTHR36040">
    <property type="entry name" value="OS04G0188500 PROTEIN"/>
    <property type="match status" value="1"/>
</dbReference>
<feature type="chain" id="PRO_5032919975" evidence="2">
    <location>
        <begin position="22"/>
        <end position="98"/>
    </location>
</feature>
<dbReference type="PANTHER" id="PTHR36040:SF5">
    <property type="entry name" value="TRANSMEMBRANE PROTEIN"/>
    <property type="match status" value="1"/>
</dbReference>
<feature type="region of interest" description="Disordered" evidence="1">
    <location>
        <begin position="32"/>
        <end position="98"/>
    </location>
</feature>
<dbReference type="Proteomes" id="UP000626092">
    <property type="component" value="Unassembled WGS sequence"/>
</dbReference>
<keyword evidence="2" id="KW-0732">Signal</keyword>
<accession>A0A834HDF8</accession>
<proteinExistence type="predicted"/>
<gene>
    <name evidence="3" type="ORF">RHSIM_Rhsim04G0141500</name>
</gene>
<evidence type="ECO:0000256" key="1">
    <source>
        <dbReference type="SAM" id="MobiDB-lite"/>
    </source>
</evidence>
<keyword evidence="4" id="KW-1185">Reference proteome</keyword>
<evidence type="ECO:0000256" key="2">
    <source>
        <dbReference type="SAM" id="SignalP"/>
    </source>
</evidence>
<feature type="compositionally biased region" description="Polar residues" evidence="1">
    <location>
        <begin position="74"/>
        <end position="87"/>
    </location>
</feature>
<reference evidence="3" key="1">
    <citation type="submission" date="2019-11" db="EMBL/GenBank/DDBJ databases">
        <authorList>
            <person name="Liu Y."/>
            <person name="Hou J."/>
            <person name="Li T.-Q."/>
            <person name="Guan C.-H."/>
            <person name="Wu X."/>
            <person name="Wu H.-Z."/>
            <person name="Ling F."/>
            <person name="Zhang R."/>
            <person name="Shi X.-G."/>
            <person name="Ren J.-P."/>
            <person name="Chen E.-F."/>
            <person name="Sun J.-M."/>
        </authorList>
    </citation>
    <scope>NUCLEOTIDE SEQUENCE</scope>
    <source>
        <strain evidence="3">Adult_tree_wgs_1</strain>
        <tissue evidence="3">Leaves</tissue>
    </source>
</reference>
<dbReference type="AlphaFoldDB" id="A0A834HDF8"/>
<organism evidence="3 4">
    <name type="scientific">Rhododendron simsii</name>
    <name type="common">Sims's rhododendron</name>
    <dbReference type="NCBI Taxonomy" id="118357"/>
    <lineage>
        <taxon>Eukaryota</taxon>
        <taxon>Viridiplantae</taxon>
        <taxon>Streptophyta</taxon>
        <taxon>Embryophyta</taxon>
        <taxon>Tracheophyta</taxon>
        <taxon>Spermatophyta</taxon>
        <taxon>Magnoliopsida</taxon>
        <taxon>eudicotyledons</taxon>
        <taxon>Gunneridae</taxon>
        <taxon>Pentapetalae</taxon>
        <taxon>asterids</taxon>
        <taxon>Ericales</taxon>
        <taxon>Ericaceae</taxon>
        <taxon>Ericoideae</taxon>
        <taxon>Rhodoreae</taxon>
        <taxon>Rhododendron</taxon>
    </lineage>
</organism>
<dbReference type="EMBL" id="WJXA01000004">
    <property type="protein sequence ID" value="KAF7146095.1"/>
    <property type="molecule type" value="Genomic_DNA"/>
</dbReference>
<protein>
    <submittedName>
        <fullName evidence="3">Uncharacterized protein</fullName>
    </submittedName>
</protein>
<feature type="signal peptide" evidence="2">
    <location>
        <begin position="1"/>
        <end position="21"/>
    </location>
</feature>
<name>A0A834HDF8_RHOSS</name>
<sequence>MKMVFLSLVLLLVITKGLVSCAAITRKMMVPEDKPYTAAREQHNMEKGEAVAKSSAPDSKLDINNHHAIPRPSWDSSQNHGPDDNQSSGGGSVDMIHS</sequence>
<feature type="compositionally biased region" description="Basic and acidic residues" evidence="1">
    <location>
        <begin position="32"/>
        <end position="50"/>
    </location>
</feature>
<comment type="caution">
    <text evidence="3">The sequence shown here is derived from an EMBL/GenBank/DDBJ whole genome shotgun (WGS) entry which is preliminary data.</text>
</comment>